<organism evidence="1 2">
    <name type="scientific">Penicillium fimorum</name>
    <dbReference type="NCBI Taxonomy" id="1882269"/>
    <lineage>
        <taxon>Eukaryota</taxon>
        <taxon>Fungi</taxon>
        <taxon>Dikarya</taxon>
        <taxon>Ascomycota</taxon>
        <taxon>Pezizomycotina</taxon>
        <taxon>Eurotiomycetes</taxon>
        <taxon>Eurotiomycetidae</taxon>
        <taxon>Eurotiales</taxon>
        <taxon>Aspergillaceae</taxon>
        <taxon>Penicillium</taxon>
    </lineage>
</organism>
<proteinExistence type="predicted"/>
<dbReference type="Proteomes" id="UP001149954">
    <property type="component" value="Unassembled WGS sequence"/>
</dbReference>
<dbReference type="AlphaFoldDB" id="A0A9W9XV23"/>
<name>A0A9W9XV23_9EURO</name>
<comment type="caution">
    <text evidence="1">The sequence shown here is derived from an EMBL/GenBank/DDBJ whole genome shotgun (WGS) entry which is preliminary data.</text>
</comment>
<accession>A0A9W9XV23</accession>
<dbReference type="EMBL" id="JAPWDS010000003">
    <property type="protein sequence ID" value="KAJ5503888.1"/>
    <property type="molecule type" value="Genomic_DNA"/>
</dbReference>
<reference evidence="1" key="2">
    <citation type="journal article" date="2023" name="IMA Fungus">
        <title>Comparative genomic study of the Penicillium genus elucidates a diverse pangenome and 15 lateral gene transfer events.</title>
        <authorList>
            <person name="Petersen C."/>
            <person name="Sorensen T."/>
            <person name="Nielsen M.R."/>
            <person name="Sondergaard T.E."/>
            <person name="Sorensen J.L."/>
            <person name="Fitzpatrick D.A."/>
            <person name="Frisvad J.C."/>
            <person name="Nielsen K.L."/>
        </authorList>
    </citation>
    <scope>NUCLEOTIDE SEQUENCE</scope>
    <source>
        <strain evidence="1">IBT 29495</strain>
    </source>
</reference>
<evidence type="ECO:0000313" key="2">
    <source>
        <dbReference type="Proteomes" id="UP001149954"/>
    </source>
</evidence>
<evidence type="ECO:0000313" key="1">
    <source>
        <dbReference type="EMBL" id="KAJ5503888.1"/>
    </source>
</evidence>
<dbReference type="OrthoDB" id="10451321at2759"/>
<gene>
    <name evidence="1" type="ORF">N7463_006762</name>
</gene>
<keyword evidence="2" id="KW-1185">Reference proteome</keyword>
<sequence length="78" mass="8643">MAVRTRSGDGAWLEIQVQRSFLNSDTAAVKPHSHRGGTDTEMIRSLSAKAENAFDLARFTRTIIQKERRVKAPGCAEV</sequence>
<reference evidence="1" key="1">
    <citation type="submission" date="2022-12" db="EMBL/GenBank/DDBJ databases">
        <authorList>
            <person name="Petersen C."/>
        </authorList>
    </citation>
    <scope>NUCLEOTIDE SEQUENCE</scope>
    <source>
        <strain evidence="1">IBT 29495</strain>
    </source>
</reference>
<protein>
    <submittedName>
        <fullName evidence="1">Uncharacterized protein</fullName>
    </submittedName>
</protein>